<reference evidence="2" key="1">
    <citation type="submission" date="2018-11" db="EMBL/GenBank/DDBJ databases">
        <authorList>
            <consortium name="Pathogen Informatics"/>
        </authorList>
    </citation>
    <scope>NUCLEOTIDE SEQUENCE</scope>
</reference>
<feature type="compositionally biased region" description="Gly residues" evidence="1">
    <location>
        <begin position="118"/>
        <end position="131"/>
    </location>
</feature>
<feature type="region of interest" description="Disordered" evidence="1">
    <location>
        <begin position="82"/>
        <end position="136"/>
    </location>
</feature>
<evidence type="ECO:0000313" key="3">
    <source>
        <dbReference type="Proteomes" id="UP000784294"/>
    </source>
</evidence>
<organism evidence="2 3">
    <name type="scientific">Protopolystoma xenopodis</name>
    <dbReference type="NCBI Taxonomy" id="117903"/>
    <lineage>
        <taxon>Eukaryota</taxon>
        <taxon>Metazoa</taxon>
        <taxon>Spiralia</taxon>
        <taxon>Lophotrochozoa</taxon>
        <taxon>Platyhelminthes</taxon>
        <taxon>Monogenea</taxon>
        <taxon>Polyopisthocotylea</taxon>
        <taxon>Polystomatidea</taxon>
        <taxon>Polystomatidae</taxon>
        <taxon>Protopolystoma</taxon>
    </lineage>
</organism>
<feature type="compositionally biased region" description="Polar residues" evidence="1">
    <location>
        <begin position="83"/>
        <end position="109"/>
    </location>
</feature>
<accession>A0A448WY03</accession>
<evidence type="ECO:0000313" key="2">
    <source>
        <dbReference type="EMBL" id="VEL23052.1"/>
    </source>
</evidence>
<sequence length="270" mass="27106">MRDIPGYNNGHISLFLEPHSSESSFDLRRDLASDFQPGFSVTSSTTTITSCGDLLDSGLHDSGCLGSELHLLLGSVCRDHAGSSDQRSSSLISVGSRESSLTMVSSPPTTLGGASFLSGGGGGSSSGGGSQTGMQAVHLGHPSCLSSVASLTGGSSSGGSGSLAPGGQLIEDGVSGILDTTSFRGRGSSFSDAEAVAVLSESAGYFSVEHTSPADVCQLNGTDSSHANHLNGGTRGMRSSKTNRSRQFMCNSATISSALSLSSTASLPAS</sequence>
<evidence type="ECO:0000256" key="1">
    <source>
        <dbReference type="SAM" id="MobiDB-lite"/>
    </source>
</evidence>
<comment type="caution">
    <text evidence="2">The sequence shown here is derived from an EMBL/GenBank/DDBJ whole genome shotgun (WGS) entry which is preliminary data.</text>
</comment>
<protein>
    <submittedName>
        <fullName evidence="2">Uncharacterized protein</fullName>
    </submittedName>
</protein>
<name>A0A448WY03_9PLAT</name>
<dbReference type="AlphaFoldDB" id="A0A448WY03"/>
<dbReference type="Proteomes" id="UP000784294">
    <property type="component" value="Unassembled WGS sequence"/>
</dbReference>
<keyword evidence="3" id="KW-1185">Reference proteome</keyword>
<dbReference type="EMBL" id="CAAALY010059767">
    <property type="protein sequence ID" value="VEL23052.1"/>
    <property type="molecule type" value="Genomic_DNA"/>
</dbReference>
<gene>
    <name evidence="2" type="ORF">PXEA_LOCUS16492</name>
</gene>
<proteinExistence type="predicted"/>